<dbReference type="InterPro" id="IPR013752">
    <property type="entry name" value="KPA_reductase"/>
</dbReference>
<dbReference type="EMBL" id="KZ825817">
    <property type="protein sequence ID" value="PYH97877.1"/>
    <property type="molecule type" value="Genomic_DNA"/>
</dbReference>
<feature type="region of interest" description="Disordered" evidence="4">
    <location>
        <begin position="186"/>
        <end position="248"/>
    </location>
</feature>
<dbReference type="Pfam" id="PF08546">
    <property type="entry name" value="ApbA_C"/>
    <property type="match status" value="1"/>
</dbReference>
<dbReference type="InterPro" id="IPR013328">
    <property type="entry name" value="6PGD_dom2"/>
</dbReference>
<keyword evidence="8" id="KW-1185">Reference proteome</keyword>
<dbReference type="InterPro" id="IPR008927">
    <property type="entry name" value="6-PGluconate_DH-like_C_sf"/>
</dbReference>
<dbReference type="SUPFAM" id="SSF51735">
    <property type="entry name" value="NAD(P)-binding Rossmann-fold domains"/>
    <property type="match status" value="1"/>
</dbReference>
<dbReference type="PANTHER" id="PTHR43765">
    <property type="entry name" value="2-DEHYDROPANTOATE 2-REDUCTASE-RELATED"/>
    <property type="match status" value="1"/>
</dbReference>
<keyword evidence="3" id="KW-0560">Oxidoreductase</keyword>
<dbReference type="GO" id="GO:0008677">
    <property type="term" value="F:2-dehydropantoate 2-reductase activity"/>
    <property type="evidence" value="ECO:0007669"/>
    <property type="project" value="TreeGrafter"/>
</dbReference>
<dbReference type="InterPro" id="IPR036291">
    <property type="entry name" value="NAD(P)-bd_dom_sf"/>
</dbReference>
<dbReference type="VEuPathDB" id="FungiDB:BO71DRAFT_447583"/>
<feature type="compositionally biased region" description="Pro residues" evidence="4">
    <location>
        <begin position="222"/>
        <end position="236"/>
    </location>
</feature>
<dbReference type="Gene3D" id="3.40.50.720">
    <property type="entry name" value="NAD(P)-binding Rossmann-like Domain"/>
    <property type="match status" value="1"/>
</dbReference>
<feature type="compositionally biased region" description="Low complexity" evidence="4">
    <location>
        <begin position="203"/>
        <end position="221"/>
    </location>
</feature>
<organism evidence="7 8">
    <name type="scientific">Aspergillus ellipticus CBS 707.79</name>
    <dbReference type="NCBI Taxonomy" id="1448320"/>
    <lineage>
        <taxon>Eukaryota</taxon>
        <taxon>Fungi</taxon>
        <taxon>Dikarya</taxon>
        <taxon>Ascomycota</taxon>
        <taxon>Pezizomycotina</taxon>
        <taxon>Eurotiomycetes</taxon>
        <taxon>Eurotiomycetidae</taxon>
        <taxon>Eurotiales</taxon>
        <taxon>Aspergillaceae</taxon>
        <taxon>Aspergillus</taxon>
        <taxon>Aspergillus subgen. Circumdati</taxon>
    </lineage>
</organism>
<sequence length="375" mass="40570">MTSTESIPSFTSMPHLTSAAVQPRVHVLGLGAIGLFAAHTLLEIPKKPAVTLLLHRKGLVDAYRNNGSQVIVKNPDGSELGYDGFDLEPNHPITDEIQHLILSVKAWQTAAALRPLQHRLTSRSTILFLQNGCGMIDDVNAGLFRDPSTRPNYIIGVISHGVTLLRSFHVWHTGISATSLGMVPRSAPALSSNTTPDPSSPQALLSTSTSPQALSPSTSPLSPYPPSPSQSPPLPTSPNYLLTHLPHTPRLNATPHPYPQILQLQLEKLTVNAFCNPLCALADAPNKHLFSVPRELRTALLMEISNVVMSLPELAGEPGLEERFSVARLEETVMGIIAKTAEGTCSIVWGLRKGRRTEVGFINGYWVRRGLISSS</sequence>
<gene>
    <name evidence="7" type="ORF">BO71DRAFT_447583</name>
</gene>
<feature type="compositionally biased region" description="Polar residues" evidence="4">
    <location>
        <begin position="189"/>
        <end position="202"/>
    </location>
</feature>
<evidence type="ECO:0000259" key="5">
    <source>
        <dbReference type="Pfam" id="PF02558"/>
    </source>
</evidence>
<protein>
    <submittedName>
        <fullName evidence="7">ApbA-domain-containing protein</fullName>
    </submittedName>
</protein>
<dbReference type="Proteomes" id="UP000247810">
    <property type="component" value="Unassembled WGS sequence"/>
</dbReference>
<comment type="similarity">
    <text evidence="1">Belongs to the ketopantoate reductase family.</text>
</comment>
<evidence type="ECO:0000256" key="1">
    <source>
        <dbReference type="ARBA" id="ARBA00007870"/>
    </source>
</evidence>
<dbReference type="SUPFAM" id="SSF48179">
    <property type="entry name" value="6-phosphogluconate dehydrogenase C-terminal domain-like"/>
    <property type="match status" value="1"/>
</dbReference>
<dbReference type="GO" id="GO:0005739">
    <property type="term" value="C:mitochondrion"/>
    <property type="evidence" value="ECO:0007669"/>
    <property type="project" value="TreeGrafter"/>
</dbReference>
<dbReference type="GO" id="GO:0050661">
    <property type="term" value="F:NADP binding"/>
    <property type="evidence" value="ECO:0007669"/>
    <property type="project" value="TreeGrafter"/>
</dbReference>
<dbReference type="OrthoDB" id="73846at2759"/>
<dbReference type="AlphaFoldDB" id="A0A319DUR8"/>
<dbReference type="STRING" id="1448320.A0A319DUR8"/>
<proteinExistence type="inferred from homology"/>
<feature type="domain" description="Ketopantoate reductase C-terminal" evidence="6">
    <location>
        <begin position="261"/>
        <end position="370"/>
    </location>
</feature>
<dbReference type="PANTHER" id="PTHR43765:SF2">
    <property type="entry name" value="2-DEHYDROPANTOATE 2-REDUCTASE"/>
    <property type="match status" value="1"/>
</dbReference>
<keyword evidence="2" id="KW-0521">NADP</keyword>
<name>A0A319DUR8_9EURO</name>
<dbReference type="InterPro" id="IPR013332">
    <property type="entry name" value="KPR_N"/>
</dbReference>
<evidence type="ECO:0000256" key="4">
    <source>
        <dbReference type="SAM" id="MobiDB-lite"/>
    </source>
</evidence>
<accession>A0A319DUR8</accession>
<evidence type="ECO:0000256" key="3">
    <source>
        <dbReference type="ARBA" id="ARBA00023002"/>
    </source>
</evidence>
<evidence type="ECO:0000259" key="6">
    <source>
        <dbReference type="Pfam" id="PF08546"/>
    </source>
</evidence>
<evidence type="ECO:0000256" key="2">
    <source>
        <dbReference type="ARBA" id="ARBA00022857"/>
    </source>
</evidence>
<dbReference type="Gene3D" id="1.10.1040.10">
    <property type="entry name" value="N-(1-d-carboxylethyl)-l-norvaline Dehydrogenase, domain 2"/>
    <property type="match status" value="1"/>
</dbReference>
<evidence type="ECO:0000313" key="8">
    <source>
        <dbReference type="Proteomes" id="UP000247810"/>
    </source>
</evidence>
<dbReference type="InterPro" id="IPR050838">
    <property type="entry name" value="Ketopantoate_reductase"/>
</dbReference>
<reference evidence="7 8" key="1">
    <citation type="submission" date="2018-02" db="EMBL/GenBank/DDBJ databases">
        <title>The genomes of Aspergillus section Nigri reveals drivers in fungal speciation.</title>
        <authorList>
            <consortium name="DOE Joint Genome Institute"/>
            <person name="Vesth T.C."/>
            <person name="Nybo J."/>
            <person name="Theobald S."/>
            <person name="Brandl J."/>
            <person name="Frisvad J.C."/>
            <person name="Nielsen K.F."/>
            <person name="Lyhne E.K."/>
            <person name="Kogle M.E."/>
            <person name="Kuo A."/>
            <person name="Riley R."/>
            <person name="Clum A."/>
            <person name="Nolan M."/>
            <person name="Lipzen A."/>
            <person name="Salamov A."/>
            <person name="Henrissat B."/>
            <person name="Wiebenga A."/>
            <person name="De vries R.P."/>
            <person name="Grigoriev I.V."/>
            <person name="Mortensen U.H."/>
            <person name="Andersen M.R."/>
            <person name="Baker S.E."/>
        </authorList>
    </citation>
    <scope>NUCLEOTIDE SEQUENCE [LARGE SCALE GENOMIC DNA]</scope>
    <source>
        <strain evidence="7 8">CBS 707.79</strain>
    </source>
</reference>
<feature type="domain" description="Ketopantoate reductase N-terminal" evidence="5">
    <location>
        <begin position="25"/>
        <end position="183"/>
    </location>
</feature>
<evidence type="ECO:0000313" key="7">
    <source>
        <dbReference type="EMBL" id="PYH97877.1"/>
    </source>
</evidence>
<dbReference type="Pfam" id="PF02558">
    <property type="entry name" value="ApbA"/>
    <property type="match status" value="1"/>
</dbReference>